<dbReference type="Gene3D" id="3.40.190.290">
    <property type="match status" value="1"/>
</dbReference>
<keyword evidence="2" id="KW-0805">Transcription regulation</keyword>
<dbReference type="InterPro" id="IPR000847">
    <property type="entry name" value="LysR_HTH_N"/>
</dbReference>
<dbReference type="EMBL" id="FNZK01000007">
    <property type="protein sequence ID" value="SEJ41143.1"/>
    <property type="molecule type" value="Genomic_DNA"/>
</dbReference>
<evidence type="ECO:0000256" key="2">
    <source>
        <dbReference type="ARBA" id="ARBA00023015"/>
    </source>
</evidence>
<sequence>MEDRDWLIMQALYAEKNITKTAQSLYMSQPALTSRLQHIEREFGVKLVHRSTKGIQFTAEGEYLVTSSSDIVNRFNLIKEEIKNLSQQNAGTLEIAASNYLTMYTLPQLLKRFKTEYPNAKFKVTTDWTKNIFSLIYNQKAHVGFVSVDYGGCKDMHLLYEEPICIASTTPFDFKDLPNLPRIEYKSDYLLKSQLDKWWRENFEQPPTISMMVDKLANCKEMVKFGLGYAILPLRILHDIPNIHRLNLKNKENQPITRKTWMICNESSMELPLVNLFVDFVKASHL</sequence>
<reference evidence="6 7" key="1">
    <citation type="submission" date="2016-10" db="EMBL/GenBank/DDBJ databases">
        <authorList>
            <person name="de Groot N.N."/>
        </authorList>
    </citation>
    <scope>NUCLEOTIDE SEQUENCE [LARGE SCALE GENOMIC DNA]</scope>
    <source>
        <strain evidence="6 7">DSM 2179</strain>
    </source>
</reference>
<dbReference type="RefSeq" id="WP_019552927.1">
    <property type="nucleotide sequence ID" value="NZ_FNZK01000007.1"/>
</dbReference>
<evidence type="ECO:0000259" key="5">
    <source>
        <dbReference type="PROSITE" id="PS50931"/>
    </source>
</evidence>
<keyword evidence="4" id="KW-0804">Transcription</keyword>
<proteinExistence type="inferred from homology"/>
<dbReference type="SUPFAM" id="SSF46785">
    <property type="entry name" value="Winged helix' DNA-binding domain"/>
    <property type="match status" value="1"/>
</dbReference>
<comment type="similarity">
    <text evidence="1">Belongs to the LysR transcriptional regulatory family.</text>
</comment>
<dbReference type="InterPro" id="IPR005119">
    <property type="entry name" value="LysR_subst-bd"/>
</dbReference>
<dbReference type="PANTHER" id="PTHR30126:SF78">
    <property type="entry name" value="HTH LYSR-TYPE DOMAIN-CONTAINING PROTEIN"/>
    <property type="match status" value="1"/>
</dbReference>
<dbReference type="PRINTS" id="PR00039">
    <property type="entry name" value="HTHLYSR"/>
</dbReference>
<dbReference type="CDD" id="cd05466">
    <property type="entry name" value="PBP2_LTTR_substrate"/>
    <property type="match status" value="1"/>
</dbReference>
<keyword evidence="7" id="KW-1185">Reference proteome</keyword>
<dbReference type="AlphaFoldDB" id="A0A1H6YIK1"/>
<evidence type="ECO:0000313" key="6">
    <source>
        <dbReference type="EMBL" id="SEJ41143.1"/>
    </source>
</evidence>
<name>A0A1H6YIK1_9FIRM</name>
<dbReference type="Pfam" id="PF00126">
    <property type="entry name" value="HTH_1"/>
    <property type="match status" value="1"/>
</dbReference>
<organism evidence="6 7">
    <name type="scientific">Propionispira arboris</name>
    <dbReference type="NCBI Taxonomy" id="84035"/>
    <lineage>
        <taxon>Bacteria</taxon>
        <taxon>Bacillati</taxon>
        <taxon>Bacillota</taxon>
        <taxon>Negativicutes</taxon>
        <taxon>Selenomonadales</taxon>
        <taxon>Selenomonadaceae</taxon>
        <taxon>Propionispira</taxon>
    </lineage>
</organism>
<dbReference type="GO" id="GO:0003700">
    <property type="term" value="F:DNA-binding transcription factor activity"/>
    <property type="evidence" value="ECO:0007669"/>
    <property type="project" value="InterPro"/>
</dbReference>
<evidence type="ECO:0000256" key="4">
    <source>
        <dbReference type="ARBA" id="ARBA00023163"/>
    </source>
</evidence>
<dbReference type="InterPro" id="IPR036388">
    <property type="entry name" value="WH-like_DNA-bd_sf"/>
</dbReference>
<dbReference type="SUPFAM" id="SSF53850">
    <property type="entry name" value="Periplasmic binding protein-like II"/>
    <property type="match status" value="1"/>
</dbReference>
<accession>A0A1H6YIK1</accession>
<dbReference type="Proteomes" id="UP000199662">
    <property type="component" value="Unassembled WGS sequence"/>
</dbReference>
<evidence type="ECO:0000313" key="7">
    <source>
        <dbReference type="Proteomes" id="UP000199662"/>
    </source>
</evidence>
<protein>
    <submittedName>
        <fullName evidence="6">DNA-binding transcriptional regulator, LysR family</fullName>
    </submittedName>
</protein>
<dbReference type="PANTHER" id="PTHR30126">
    <property type="entry name" value="HTH-TYPE TRANSCRIPTIONAL REGULATOR"/>
    <property type="match status" value="1"/>
</dbReference>
<dbReference type="GO" id="GO:0000976">
    <property type="term" value="F:transcription cis-regulatory region binding"/>
    <property type="evidence" value="ECO:0007669"/>
    <property type="project" value="TreeGrafter"/>
</dbReference>
<dbReference type="Gene3D" id="1.10.10.10">
    <property type="entry name" value="Winged helix-like DNA-binding domain superfamily/Winged helix DNA-binding domain"/>
    <property type="match status" value="1"/>
</dbReference>
<dbReference type="STRING" id="84035.SAMN05660742_10726"/>
<dbReference type="Pfam" id="PF03466">
    <property type="entry name" value="LysR_substrate"/>
    <property type="match status" value="1"/>
</dbReference>
<feature type="domain" description="HTH lysR-type" evidence="5">
    <location>
        <begin position="1"/>
        <end position="58"/>
    </location>
</feature>
<evidence type="ECO:0000256" key="3">
    <source>
        <dbReference type="ARBA" id="ARBA00023125"/>
    </source>
</evidence>
<gene>
    <name evidence="6" type="ORF">SAMN05660742_10726</name>
</gene>
<dbReference type="PROSITE" id="PS50931">
    <property type="entry name" value="HTH_LYSR"/>
    <property type="match status" value="1"/>
</dbReference>
<evidence type="ECO:0000256" key="1">
    <source>
        <dbReference type="ARBA" id="ARBA00009437"/>
    </source>
</evidence>
<dbReference type="InterPro" id="IPR036390">
    <property type="entry name" value="WH_DNA-bd_sf"/>
</dbReference>
<keyword evidence="3 6" id="KW-0238">DNA-binding</keyword>